<evidence type="ECO:0000256" key="3">
    <source>
        <dbReference type="ARBA" id="ARBA00022475"/>
    </source>
</evidence>
<accession>E4QDB0</accession>
<feature type="transmembrane region" description="Helical" evidence="9">
    <location>
        <begin position="100"/>
        <end position="120"/>
    </location>
</feature>
<dbReference type="PANTHER" id="PTHR32196">
    <property type="entry name" value="ABC TRANSPORTER PERMEASE PROTEIN YPHD-RELATED-RELATED"/>
    <property type="match status" value="1"/>
</dbReference>
<dbReference type="STRING" id="632292.Calhy_0664"/>
<feature type="transmembrane region" description="Helical" evidence="9">
    <location>
        <begin position="126"/>
        <end position="147"/>
    </location>
</feature>
<dbReference type="OrthoDB" id="9789111at2"/>
<keyword evidence="6 9" id="KW-1133">Transmembrane helix</keyword>
<feature type="transmembrane region" description="Helical" evidence="9">
    <location>
        <begin position="273"/>
        <end position="293"/>
    </location>
</feature>
<evidence type="ECO:0000256" key="5">
    <source>
        <dbReference type="ARBA" id="ARBA00022692"/>
    </source>
</evidence>
<dbReference type="eggNOG" id="COG1172">
    <property type="taxonomic scope" value="Bacteria"/>
</dbReference>
<feature type="transmembrane region" description="Helical" evidence="9">
    <location>
        <begin position="20"/>
        <end position="43"/>
    </location>
</feature>
<evidence type="ECO:0000256" key="8">
    <source>
        <dbReference type="ARBA" id="ARBA00039381"/>
    </source>
</evidence>
<protein>
    <recommendedName>
        <fullName evidence="8">Autoinducer 2 import system permease protein LsrD</fullName>
    </recommendedName>
</protein>
<dbReference type="RefSeq" id="WP_013402607.1">
    <property type="nucleotide sequence ID" value="NC_014652.1"/>
</dbReference>
<sequence length="322" mass="34970">MKNVDTNLNSTSLKSILYRWEIVLIILLVVVNIINSSISPYYLNARNLLDATTTFLDKAFIVFPMIMVLILGEIDISVGSIVALSSVIMGVLYKSGIPMVISILVCIVLGALCGFFNGYLLSKFNLSSIIVTLSTMIIYRGIAYIILEDQAAGDFPEWFGFFGWGYVGVIPFILICFIITAIVFGLLLHKTTFGRYIYAIGNNITASRFSGVKVDKVKIIVFTLNGLMAAITAIFLTSRMGNTRPNIALGYELDIITMAVFGGVSTAGGKGNIFGPILAIFVIGLLQYGLGLINVPSTTMLVIVGSLLILSVLITNLRFKKA</sequence>
<evidence type="ECO:0000256" key="9">
    <source>
        <dbReference type="SAM" id="Phobius"/>
    </source>
</evidence>
<dbReference type="Proteomes" id="UP000006890">
    <property type="component" value="Chromosome"/>
</dbReference>
<dbReference type="GO" id="GO:0022857">
    <property type="term" value="F:transmembrane transporter activity"/>
    <property type="evidence" value="ECO:0007669"/>
    <property type="project" value="InterPro"/>
</dbReference>
<keyword evidence="11" id="KW-1185">Reference proteome</keyword>
<feature type="transmembrane region" description="Helical" evidence="9">
    <location>
        <begin position="63"/>
        <end position="93"/>
    </location>
</feature>
<feature type="transmembrane region" description="Helical" evidence="9">
    <location>
        <begin position="300"/>
        <end position="319"/>
    </location>
</feature>
<reference key="1">
    <citation type="submission" date="2010-09" db="EMBL/GenBank/DDBJ databases">
        <title>Complete sequence of Caldicellulosiruptor hydrothermalis 108.</title>
        <authorList>
            <consortium name="US DOE Joint Genome Institute"/>
            <person name="Lucas S."/>
            <person name="Copeland A."/>
            <person name="Lapidus A."/>
            <person name="Cheng J.-F."/>
            <person name="Bruce D."/>
            <person name="Goodwin L."/>
            <person name="Pitluck S."/>
            <person name="Davenport K."/>
            <person name="Detter J.C."/>
            <person name="Han C."/>
            <person name="Tapia R."/>
            <person name="Land M."/>
            <person name="Hauser L."/>
            <person name="Chang Y.-J."/>
            <person name="Jeffries C."/>
            <person name="Kyrpides N."/>
            <person name="Ivanova N."/>
            <person name="Mikhailova N."/>
            <person name="Blumer-Schuette S.E."/>
            <person name="Kelly R.M."/>
            <person name="Woyke T."/>
        </authorList>
    </citation>
    <scope>NUCLEOTIDE SEQUENCE</scope>
    <source>
        <strain>108</strain>
    </source>
</reference>
<dbReference type="InterPro" id="IPR001851">
    <property type="entry name" value="ABC_transp_permease"/>
</dbReference>
<evidence type="ECO:0000256" key="6">
    <source>
        <dbReference type="ARBA" id="ARBA00022989"/>
    </source>
</evidence>
<evidence type="ECO:0000313" key="11">
    <source>
        <dbReference type="Proteomes" id="UP000006890"/>
    </source>
</evidence>
<gene>
    <name evidence="10" type="ordered locus">Calhy_0664</name>
</gene>
<dbReference type="KEGG" id="chd:Calhy_0664"/>
<keyword evidence="2" id="KW-0813">Transport</keyword>
<evidence type="ECO:0000313" key="10">
    <source>
        <dbReference type="EMBL" id="ADQ06405.1"/>
    </source>
</evidence>
<evidence type="ECO:0000256" key="4">
    <source>
        <dbReference type="ARBA" id="ARBA00022519"/>
    </source>
</evidence>
<dbReference type="Pfam" id="PF02653">
    <property type="entry name" value="BPD_transp_2"/>
    <property type="match status" value="1"/>
</dbReference>
<dbReference type="EMBL" id="CP002219">
    <property type="protein sequence ID" value="ADQ06405.1"/>
    <property type="molecule type" value="Genomic_DNA"/>
</dbReference>
<keyword evidence="5 9" id="KW-0812">Transmembrane</keyword>
<evidence type="ECO:0000256" key="2">
    <source>
        <dbReference type="ARBA" id="ARBA00022448"/>
    </source>
</evidence>
<feature type="transmembrane region" description="Helical" evidence="9">
    <location>
        <begin position="159"/>
        <end position="188"/>
    </location>
</feature>
<comment type="subcellular location">
    <subcellularLocation>
        <location evidence="1">Cell membrane</location>
        <topology evidence="1">Multi-pass membrane protein</topology>
    </subcellularLocation>
</comment>
<dbReference type="AlphaFoldDB" id="E4QDB0"/>
<dbReference type="HOGENOM" id="CLU_028880_0_0_9"/>
<keyword evidence="7 9" id="KW-0472">Membrane</keyword>
<name>E4QDB0_CALH1</name>
<evidence type="ECO:0000256" key="7">
    <source>
        <dbReference type="ARBA" id="ARBA00023136"/>
    </source>
</evidence>
<reference evidence="10 11" key="2">
    <citation type="journal article" date="2011" name="J. Bacteriol.">
        <title>Complete genome sequences for the anaerobic, extremely thermophilic plant biomass-degrading bacteria Caldicellulosiruptor hydrothermalis, Caldicellulosiruptor kristjanssonii, Caldicellulosiruptor kronotskyensis, Caldicellulosiruptor owensenis, and Caldicellulosiruptor lactoaceticus.</title>
        <authorList>
            <person name="Blumer-Schuette S.E."/>
            <person name="Ozdemir I."/>
            <person name="Mistry D."/>
            <person name="Lucas S."/>
            <person name="Lapidus A."/>
            <person name="Cheng J.F."/>
            <person name="Goodwin L.A."/>
            <person name="Pitluck S."/>
            <person name="Land M.L."/>
            <person name="Hauser L.J."/>
            <person name="Woyke T."/>
            <person name="Mikhailova N."/>
            <person name="Pati A."/>
            <person name="Kyrpides N.C."/>
            <person name="Ivanova N."/>
            <person name="Detter J.C."/>
            <person name="Walston-Davenport K."/>
            <person name="Han S."/>
            <person name="Adams M.W."/>
            <person name="Kelly R.M."/>
        </authorList>
    </citation>
    <scope>NUCLEOTIDE SEQUENCE [LARGE SCALE GENOMIC DNA]</scope>
    <source>
        <strain evidence="11">DSM 18901 / VKM B-2411 / 108</strain>
    </source>
</reference>
<feature type="transmembrane region" description="Helical" evidence="9">
    <location>
        <begin position="217"/>
        <end position="236"/>
    </location>
</feature>
<dbReference type="PANTHER" id="PTHR32196:SF71">
    <property type="entry name" value="AUTOINDUCER 2 IMPORT SYSTEM PERMEASE PROTEIN LSRD"/>
    <property type="match status" value="1"/>
</dbReference>
<organism evidence="10 11">
    <name type="scientific">Caldicellulosiruptor hydrothermalis (strain DSM 18901 / VKM B-2411 / 108)</name>
    <dbReference type="NCBI Taxonomy" id="632292"/>
    <lineage>
        <taxon>Bacteria</taxon>
        <taxon>Bacillati</taxon>
        <taxon>Bacillota</taxon>
        <taxon>Bacillota incertae sedis</taxon>
        <taxon>Caldicellulosiruptorales</taxon>
        <taxon>Caldicellulosiruptoraceae</taxon>
        <taxon>Caldicellulosiruptor</taxon>
    </lineage>
</organism>
<keyword evidence="3" id="KW-1003">Cell membrane</keyword>
<dbReference type="CDD" id="cd06579">
    <property type="entry name" value="TM_PBP1_transp_AraH_like"/>
    <property type="match status" value="1"/>
</dbReference>
<keyword evidence="4" id="KW-0997">Cell inner membrane</keyword>
<proteinExistence type="predicted"/>
<dbReference type="GO" id="GO:0005886">
    <property type="term" value="C:plasma membrane"/>
    <property type="evidence" value="ECO:0007669"/>
    <property type="project" value="UniProtKB-SubCell"/>
</dbReference>
<evidence type="ECO:0000256" key="1">
    <source>
        <dbReference type="ARBA" id="ARBA00004651"/>
    </source>
</evidence>
<feature type="transmembrane region" description="Helical" evidence="9">
    <location>
        <begin position="248"/>
        <end position="267"/>
    </location>
</feature>